<dbReference type="EMBL" id="LAZR01008379">
    <property type="protein sequence ID" value="KKM79147.1"/>
    <property type="molecule type" value="Genomic_DNA"/>
</dbReference>
<dbReference type="AlphaFoldDB" id="A0A0F9NCN1"/>
<sequence length="30" mass="3608">MKKYHWTYQCHRCFIKSGYGFAGTESEAYD</sequence>
<proteinExistence type="predicted"/>
<accession>A0A0F9NCN1</accession>
<name>A0A0F9NCN1_9ZZZZ</name>
<feature type="non-terminal residue" evidence="1">
    <location>
        <position position="30"/>
    </location>
</feature>
<evidence type="ECO:0000313" key="1">
    <source>
        <dbReference type="EMBL" id="KKM79147.1"/>
    </source>
</evidence>
<gene>
    <name evidence="1" type="ORF">LCGC14_1352930</name>
</gene>
<protein>
    <submittedName>
        <fullName evidence="1">Uncharacterized protein</fullName>
    </submittedName>
</protein>
<organism evidence="1">
    <name type="scientific">marine sediment metagenome</name>
    <dbReference type="NCBI Taxonomy" id="412755"/>
    <lineage>
        <taxon>unclassified sequences</taxon>
        <taxon>metagenomes</taxon>
        <taxon>ecological metagenomes</taxon>
    </lineage>
</organism>
<comment type="caution">
    <text evidence="1">The sequence shown here is derived from an EMBL/GenBank/DDBJ whole genome shotgun (WGS) entry which is preliminary data.</text>
</comment>
<reference evidence="1" key="1">
    <citation type="journal article" date="2015" name="Nature">
        <title>Complex archaea that bridge the gap between prokaryotes and eukaryotes.</title>
        <authorList>
            <person name="Spang A."/>
            <person name="Saw J.H."/>
            <person name="Jorgensen S.L."/>
            <person name="Zaremba-Niedzwiedzka K."/>
            <person name="Martijn J."/>
            <person name="Lind A.E."/>
            <person name="van Eijk R."/>
            <person name="Schleper C."/>
            <person name="Guy L."/>
            <person name="Ettema T.J."/>
        </authorList>
    </citation>
    <scope>NUCLEOTIDE SEQUENCE</scope>
</reference>